<keyword evidence="5" id="KW-0777">Teichoic acid biosynthesis</keyword>
<protein>
    <submittedName>
        <fullName evidence="7">CDP-glycerol glycerophosphotransferase</fullName>
    </submittedName>
</protein>
<dbReference type="Gene3D" id="3.40.50.12580">
    <property type="match status" value="1"/>
</dbReference>
<evidence type="ECO:0000256" key="5">
    <source>
        <dbReference type="ARBA" id="ARBA00022944"/>
    </source>
</evidence>
<reference evidence="7" key="1">
    <citation type="submission" date="2020-08" db="EMBL/GenBank/DDBJ databases">
        <title>Taxonomic study for Lactobacillus species isolated from hardwood bark.</title>
        <authorList>
            <person name="Tohno M."/>
            <person name="Tanizawa Y."/>
        </authorList>
    </citation>
    <scope>NUCLEOTIDE SEQUENCE</scope>
    <source>
        <strain evidence="7">B40</strain>
    </source>
</reference>
<evidence type="ECO:0000256" key="6">
    <source>
        <dbReference type="ARBA" id="ARBA00023136"/>
    </source>
</evidence>
<keyword evidence="6" id="KW-0472">Membrane</keyword>
<dbReference type="SUPFAM" id="SSF53756">
    <property type="entry name" value="UDP-Glycosyltransferase/glycogen phosphorylase"/>
    <property type="match status" value="1"/>
</dbReference>
<dbReference type="InterPro" id="IPR043148">
    <property type="entry name" value="TagF_C"/>
</dbReference>
<dbReference type="PANTHER" id="PTHR37316:SF3">
    <property type="entry name" value="TEICHOIC ACID GLYCEROL-PHOSPHATE TRANSFERASE"/>
    <property type="match status" value="1"/>
</dbReference>
<keyword evidence="4" id="KW-0808">Transferase</keyword>
<evidence type="ECO:0000256" key="1">
    <source>
        <dbReference type="ARBA" id="ARBA00004202"/>
    </source>
</evidence>
<dbReference type="Proteomes" id="UP000677218">
    <property type="component" value="Unassembled WGS sequence"/>
</dbReference>
<gene>
    <name evidence="7" type="primary">tagB</name>
    <name evidence="7" type="ORF">LCB40_02230</name>
</gene>
<dbReference type="AlphaFoldDB" id="A0A916QIX7"/>
<sequence length="382" mass="44826">MKNFLFRCYLRWMKFLCVFTGMVDSKVVILNGAGRSGSNGYVFYKWMLLNHPEMKTVLVEPWPSSHLSWATWQEIASARWIITTHQPFKVKKHQINIQLWHGVPLKRMGTMANNTKRRDNQRNEKLWHTTADCVASSSDWYETLMSSCMGIESRKYRKIGFPRLDALKHPIISRDELLKDLFKAENVDPKAKIGIYMPTFRYEMESADIMEQIKAGNFFAFADFDGAALNQALKEQNTYLIVKLHPWEMRLFDNLASHYSNIAFLNNDYLNEHDYDLYELLGDTDFLMTDFSSIYFDYLLLDRPIIFIDNYLDQYEKTRGLLMGPYAEITPGIKAGSQAEVLAAINQPDSAHWQAERKRWRQLTQQVEGDYCQNLFDYMMRP</sequence>
<keyword evidence="8" id="KW-1185">Reference proteome</keyword>
<dbReference type="RefSeq" id="WP_212780047.1">
    <property type="nucleotide sequence ID" value="NZ_BMAY01000001.1"/>
</dbReference>
<accession>A0A916QIX7</accession>
<dbReference type="GO" id="GO:0005886">
    <property type="term" value="C:plasma membrane"/>
    <property type="evidence" value="ECO:0007669"/>
    <property type="project" value="UniProtKB-SubCell"/>
</dbReference>
<dbReference type="Pfam" id="PF04464">
    <property type="entry name" value="Glyphos_transf"/>
    <property type="match status" value="1"/>
</dbReference>
<dbReference type="InterPro" id="IPR007554">
    <property type="entry name" value="Glycerophosphate_synth"/>
</dbReference>
<comment type="caution">
    <text evidence="7">The sequence shown here is derived from an EMBL/GenBank/DDBJ whole genome shotgun (WGS) entry which is preliminary data.</text>
</comment>
<keyword evidence="3" id="KW-1003">Cell membrane</keyword>
<dbReference type="Gene3D" id="3.40.50.11820">
    <property type="match status" value="1"/>
</dbReference>
<name>A0A916QIX7_9LACO</name>
<evidence type="ECO:0000256" key="2">
    <source>
        <dbReference type="ARBA" id="ARBA00010488"/>
    </source>
</evidence>
<comment type="similarity">
    <text evidence="2">Belongs to the CDP-glycerol glycerophosphotransferase family.</text>
</comment>
<dbReference type="InterPro" id="IPR043149">
    <property type="entry name" value="TagF_N"/>
</dbReference>
<evidence type="ECO:0000313" key="7">
    <source>
        <dbReference type="EMBL" id="GFZ26343.1"/>
    </source>
</evidence>
<organism evidence="7 8">
    <name type="scientific">Lactobacillus corticis</name>
    <dbReference type="NCBI Taxonomy" id="2201249"/>
    <lineage>
        <taxon>Bacteria</taxon>
        <taxon>Bacillati</taxon>
        <taxon>Bacillota</taxon>
        <taxon>Bacilli</taxon>
        <taxon>Lactobacillales</taxon>
        <taxon>Lactobacillaceae</taxon>
        <taxon>Lactobacillus</taxon>
    </lineage>
</organism>
<comment type="subcellular location">
    <subcellularLocation>
        <location evidence="1">Cell membrane</location>
        <topology evidence="1">Peripheral membrane protein</topology>
    </subcellularLocation>
</comment>
<dbReference type="GO" id="GO:0019350">
    <property type="term" value="P:teichoic acid biosynthetic process"/>
    <property type="evidence" value="ECO:0007669"/>
    <property type="project" value="UniProtKB-KW"/>
</dbReference>
<dbReference type="EMBL" id="BMAY01000001">
    <property type="protein sequence ID" value="GFZ26343.1"/>
    <property type="molecule type" value="Genomic_DNA"/>
</dbReference>
<evidence type="ECO:0000256" key="3">
    <source>
        <dbReference type="ARBA" id="ARBA00022475"/>
    </source>
</evidence>
<evidence type="ECO:0000256" key="4">
    <source>
        <dbReference type="ARBA" id="ARBA00022679"/>
    </source>
</evidence>
<dbReference type="PANTHER" id="PTHR37316">
    <property type="entry name" value="TEICHOIC ACID GLYCEROL-PHOSPHATE PRIMASE"/>
    <property type="match status" value="1"/>
</dbReference>
<proteinExistence type="inferred from homology"/>
<dbReference type="GO" id="GO:0047355">
    <property type="term" value="F:CDP-glycerol glycerophosphotransferase activity"/>
    <property type="evidence" value="ECO:0007669"/>
    <property type="project" value="InterPro"/>
</dbReference>
<evidence type="ECO:0000313" key="8">
    <source>
        <dbReference type="Proteomes" id="UP000677218"/>
    </source>
</evidence>
<dbReference type="InterPro" id="IPR051612">
    <property type="entry name" value="Teichoic_Acid_Biosynth"/>
</dbReference>